<feature type="signal peptide" evidence="1">
    <location>
        <begin position="1"/>
        <end position="22"/>
    </location>
</feature>
<keyword evidence="1" id="KW-0732">Signal</keyword>
<dbReference type="Proteomes" id="UP000268684">
    <property type="component" value="Chromosome I"/>
</dbReference>
<sequence>MAMVRSGIVGVALALLTSGVNAAIDSDQTAISAAQAADMIIAVVVKGDEASVRPLSIYWKDSNGQPLDFSDAPYVGDSLTKALTHNLLRHFSSDDEPDHARKEQAVATFAHAVASAVRRSACHTTGGTVTPYAEPHLGASATVTYECLVPDAAKVILPLDFPNDSSITVGQLIQEATALDAAPAEKRISATMKLQTTADGKTWGSPAMGGVLATVLDGIAGALAPGSKRP</sequence>
<reference evidence="2 3" key="1">
    <citation type="submission" date="2017-11" db="EMBL/GenBank/DDBJ databases">
        <authorList>
            <person name="Seth-Smith MB H."/>
        </authorList>
    </citation>
    <scope>NUCLEOTIDE SEQUENCE [LARGE SCALE GENOMIC DNA]</scope>
    <source>
        <strain evidence="2">E</strain>
    </source>
</reference>
<dbReference type="RefSeq" id="WP_122166545.1">
    <property type="nucleotide sequence ID" value="NZ_LR025742.1"/>
</dbReference>
<dbReference type="GeneID" id="71053583"/>
<dbReference type="AlphaFoldDB" id="A0AAJ5N3T6"/>
<keyword evidence="3" id="KW-1185">Reference proteome</keyword>
<organism evidence="2 3">
    <name type="scientific">Burkholderia stabilis</name>
    <dbReference type="NCBI Taxonomy" id="95485"/>
    <lineage>
        <taxon>Bacteria</taxon>
        <taxon>Pseudomonadati</taxon>
        <taxon>Pseudomonadota</taxon>
        <taxon>Betaproteobacteria</taxon>
        <taxon>Burkholderiales</taxon>
        <taxon>Burkholderiaceae</taxon>
        <taxon>Burkholderia</taxon>
        <taxon>Burkholderia cepacia complex</taxon>
    </lineage>
</organism>
<gene>
    <name evidence="2" type="ORF">BSTAB16_1100</name>
</gene>
<proteinExistence type="predicted"/>
<evidence type="ECO:0000256" key="1">
    <source>
        <dbReference type="SAM" id="SignalP"/>
    </source>
</evidence>
<accession>A0AAJ5N3T6</accession>
<feature type="chain" id="PRO_5042572735" evidence="1">
    <location>
        <begin position="23"/>
        <end position="230"/>
    </location>
</feature>
<evidence type="ECO:0000313" key="2">
    <source>
        <dbReference type="EMBL" id="VBB10984.1"/>
    </source>
</evidence>
<dbReference type="EMBL" id="LR025742">
    <property type="protein sequence ID" value="VBB10984.1"/>
    <property type="molecule type" value="Genomic_DNA"/>
</dbReference>
<evidence type="ECO:0000313" key="3">
    <source>
        <dbReference type="Proteomes" id="UP000268684"/>
    </source>
</evidence>
<name>A0AAJ5N3T6_9BURK</name>
<protein>
    <submittedName>
        <fullName evidence="2">Uncharacterized protein</fullName>
    </submittedName>
</protein>